<evidence type="ECO:0000256" key="14">
    <source>
        <dbReference type="PROSITE-ProRule" id="PRU10040"/>
    </source>
</evidence>
<evidence type="ECO:0000256" key="10">
    <source>
        <dbReference type="ARBA" id="ARBA00023157"/>
    </source>
</evidence>
<dbReference type="AlphaFoldDB" id="A0AAD4IUK1"/>
<evidence type="ECO:0000256" key="5">
    <source>
        <dbReference type="ARBA" id="ARBA00013229"/>
    </source>
</evidence>
<keyword evidence="12 15" id="KW-0961">Cell wall biogenesis/degradation</keyword>
<evidence type="ECO:0000256" key="2">
    <source>
        <dbReference type="ARBA" id="ARBA00005184"/>
    </source>
</evidence>
<feature type="active site" evidence="14">
    <location>
        <position position="420"/>
    </location>
</feature>
<dbReference type="CDD" id="cd15798">
    <property type="entry name" value="PMEI-like_3"/>
    <property type="match status" value="1"/>
</dbReference>
<reference evidence="17 18" key="1">
    <citation type="journal article" date="2021" name="Nat. Commun.">
        <title>Incipient diploidization of the medicinal plant Perilla within 10,000 years.</title>
        <authorList>
            <person name="Zhang Y."/>
            <person name="Shen Q."/>
            <person name="Leng L."/>
            <person name="Zhang D."/>
            <person name="Chen S."/>
            <person name="Shi Y."/>
            <person name="Ning Z."/>
            <person name="Chen S."/>
        </authorList>
    </citation>
    <scope>NUCLEOTIDE SEQUENCE [LARGE SCALE GENOMIC DNA]</scope>
    <source>
        <strain evidence="18">cv. PC099</strain>
    </source>
</reference>
<evidence type="ECO:0000313" key="18">
    <source>
        <dbReference type="Proteomes" id="UP001190926"/>
    </source>
</evidence>
<evidence type="ECO:0000259" key="16">
    <source>
        <dbReference type="SMART" id="SM00856"/>
    </source>
</evidence>
<dbReference type="Gene3D" id="2.160.20.10">
    <property type="entry name" value="Single-stranded right-handed beta-helix, Pectin lyase-like"/>
    <property type="match status" value="1"/>
</dbReference>
<dbReference type="FunFam" id="1.20.140.40:FF:000010">
    <property type="entry name" value="Pectinesterase"/>
    <property type="match status" value="1"/>
</dbReference>
<evidence type="ECO:0000256" key="11">
    <source>
        <dbReference type="ARBA" id="ARBA00023180"/>
    </source>
</evidence>
<dbReference type="SUPFAM" id="SSF101148">
    <property type="entry name" value="Plant invertase/pectin methylesterase inhibitor"/>
    <property type="match status" value="1"/>
</dbReference>
<comment type="catalytic activity">
    <reaction evidence="13 15">
        <text>[(1-&gt;4)-alpha-D-galacturonosyl methyl ester](n) + n H2O = [(1-&gt;4)-alpha-D-galacturonosyl](n) + n methanol + n H(+)</text>
        <dbReference type="Rhea" id="RHEA:22380"/>
        <dbReference type="Rhea" id="RHEA-COMP:14570"/>
        <dbReference type="Rhea" id="RHEA-COMP:14573"/>
        <dbReference type="ChEBI" id="CHEBI:15377"/>
        <dbReference type="ChEBI" id="CHEBI:15378"/>
        <dbReference type="ChEBI" id="CHEBI:17790"/>
        <dbReference type="ChEBI" id="CHEBI:140522"/>
        <dbReference type="ChEBI" id="CHEBI:140523"/>
        <dbReference type="EC" id="3.1.1.11"/>
    </reaction>
</comment>
<comment type="subcellular location">
    <subcellularLocation>
        <location evidence="1 15">Secreted</location>
        <location evidence="1 15">Cell wall</location>
    </subcellularLocation>
</comment>
<dbReference type="InterPro" id="IPR011050">
    <property type="entry name" value="Pectin_lyase_fold/virulence"/>
</dbReference>
<keyword evidence="9 15" id="KW-0063">Aspartyl esterase</keyword>
<evidence type="ECO:0000256" key="6">
    <source>
        <dbReference type="ARBA" id="ARBA00022512"/>
    </source>
</evidence>
<dbReference type="Proteomes" id="UP001190926">
    <property type="component" value="Unassembled WGS sequence"/>
</dbReference>
<keyword evidence="7 15" id="KW-0964">Secreted</keyword>
<dbReference type="EC" id="3.1.1.11" evidence="5 15"/>
<sequence>MSRFREFLAGKPFSGDKITRKKLLLALLTTILLVGDIVGVVAGVESGKHNSADSGNIKISAAHAIARSSCSITLHPELCYSAIAESLDGSKKVNSVKDVIILSLNVTIGAVQRNYVSIEKLLAASKSNLTEREKTALNDCLETFDETLDELHTAVKDLDEYPFKKSIEAHADDLKTLLSSTITNQETCLDGFSYSKTDKHIREVFVGGSVLRVEKLCSNSLAMLTNMTKKDIEDQKKLNGGRKLAAAEGGWPEWLSAGDRRLLQSSTVTPNVVVAADGSGNYKTVAAAVAAAPEKSSKRYVIRIKAGVYRENVEVPKKKTNIMFIGDGRTTTIITGSKNVQDGSTTFNSATVAVVGEKFLARDITFQNTAGPAKHQAVALRVGSDLSAFYRCDILAYQDTLYVHSNRHFFVQCLIAGTVDFIFGNGATVLQDCDIHARRPGSGQKNMVTAQGRTDPNQNTGIVIQNCRIGATSDLKSVQKSFPTYLGRPWKEYSRTVIMQSSITDVIHPVGWHEWSGNFALDTLFYGEHQNTGAGASTSGRVKWKGHKVITSTTEAQSYTAGRFIAGGSWLSSTGFPFSLGL</sequence>
<name>A0AAD4IUK1_PERFH</name>
<keyword evidence="11" id="KW-0325">Glycoprotein</keyword>
<dbReference type="InterPro" id="IPR000070">
    <property type="entry name" value="Pectinesterase_cat"/>
</dbReference>
<gene>
    <name evidence="17" type="ORF">C2S53_008442</name>
</gene>
<evidence type="ECO:0000256" key="9">
    <source>
        <dbReference type="ARBA" id="ARBA00023085"/>
    </source>
</evidence>
<dbReference type="Gene3D" id="1.20.140.40">
    <property type="entry name" value="Invertase/pectin methylesterase inhibitor family protein"/>
    <property type="match status" value="1"/>
</dbReference>
<evidence type="ECO:0000256" key="3">
    <source>
        <dbReference type="ARBA" id="ARBA00006027"/>
    </source>
</evidence>
<accession>A0AAD4IUK1</accession>
<keyword evidence="10" id="KW-1015">Disulfide bond</keyword>
<comment type="similarity">
    <text evidence="3">In the N-terminal section; belongs to the PMEI family.</text>
</comment>
<organism evidence="17 18">
    <name type="scientific">Perilla frutescens var. hirtella</name>
    <name type="common">Perilla citriodora</name>
    <name type="synonym">Perilla setoyensis</name>
    <dbReference type="NCBI Taxonomy" id="608512"/>
    <lineage>
        <taxon>Eukaryota</taxon>
        <taxon>Viridiplantae</taxon>
        <taxon>Streptophyta</taxon>
        <taxon>Embryophyta</taxon>
        <taxon>Tracheophyta</taxon>
        <taxon>Spermatophyta</taxon>
        <taxon>Magnoliopsida</taxon>
        <taxon>eudicotyledons</taxon>
        <taxon>Gunneridae</taxon>
        <taxon>Pentapetalae</taxon>
        <taxon>asterids</taxon>
        <taxon>lamiids</taxon>
        <taxon>Lamiales</taxon>
        <taxon>Lamiaceae</taxon>
        <taxon>Nepetoideae</taxon>
        <taxon>Elsholtzieae</taxon>
        <taxon>Perilla</taxon>
    </lineage>
</organism>
<keyword evidence="8 15" id="KW-0378">Hydrolase</keyword>
<evidence type="ECO:0000313" key="17">
    <source>
        <dbReference type="EMBL" id="KAH6821837.1"/>
    </source>
</evidence>
<dbReference type="PANTHER" id="PTHR31707">
    <property type="entry name" value="PECTINESTERASE"/>
    <property type="match status" value="1"/>
</dbReference>
<dbReference type="InterPro" id="IPR006501">
    <property type="entry name" value="Pectinesterase_inhib_dom"/>
</dbReference>
<protein>
    <recommendedName>
        <fullName evidence="5 15">Pectinesterase</fullName>
        <ecNumber evidence="5 15">3.1.1.11</ecNumber>
    </recommendedName>
</protein>
<keyword evidence="18" id="KW-1185">Reference proteome</keyword>
<dbReference type="InterPro" id="IPR018040">
    <property type="entry name" value="Pectinesterase_Tyr_AS"/>
</dbReference>
<dbReference type="SMART" id="SM00856">
    <property type="entry name" value="PMEI"/>
    <property type="match status" value="1"/>
</dbReference>
<keyword evidence="6 15" id="KW-0134">Cell wall</keyword>
<dbReference type="PROSITE" id="PS00800">
    <property type="entry name" value="PECTINESTERASE_1"/>
    <property type="match status" value="1"/>
</dbReference>
<evidence type="ECO:0000256" key="8">
    <source>
        <dbReference type="ARBA" id="ARBA00022801"/>
    </source>
</evidence>
<evidence type="ECO:0000256" key="4">
    <source>
        <dbReference type="ARBA" id="ARBA00007786"/>
    </source>
</evidence>
<comment type="similarity">
    <text evidence="4">In the C-terminal section; belongs to the pectinesterase family.</text>
</comment>
<dbReference type="Pfam" id="PF04043">
    <property type="entry name" value="PMEI"/>
    <property type="match status" value="1"/>
</dbReference>
<evidence type="ECO:0000256" key="13">
    <source>
        <dbReference type="ARBA" id="ARBA00047928"/>
    </source>
</evidence>
<dbReference type="GO" id="GO:0030599">
    <property type="term" value="F:pectinesterase activity"/>
    <property type="evidence" value="ECO:0007669"/>
    <property type="project" value="UniProtKB-UniRule"/>
</dbReference>
<evidence type="ECO:0000256" key="12">
    <source>
        <dbReference type="ARBA" id="ARBA00023316"/>
    </source>
</evidence>
<comment type="function">
    <text evidence="15">Acts in the modification of cell walls via demethylesterification of cell wall pectin.</text>
</comment>
<dbReference type="GO" id="GO:0042545">
    <property type="term" value="P:cell wall modification"/>
    <property type="evidence" value="ECO:0007669"/>
    <property type="project" value="UniProtKB-UniRule"/>
</dbReference>
<dbReference type="InterPro" id="IPR012334">
    <property type="entry name" value="Pectin_lyas_fold"/>
</dbReference>
<evidence type="ECO:0000256" key="7">
    <source>
        <dbReference type="ARBA" id="ARBA00022525"/>
    </source>
</evidence>
<dbReference type="SUPFAM" id="SSF51126">
    <property type="entry name" value="Pectin lyase-like"/>
    <property type="match status" value="1"/>
</dbReference>
<dbReference type="InterPro" id="IPR035513">
    <property type="entry name" value="Invertase/methylesterase_inhib"/>
</dbReference>
<feature type="domain" description="Pectinesterase inhibitor" evidence="16">
    <location>
        <begin position="61"/>
        <end position="223"/>
    </location>
</feature>
<dbReference type="PROSITE" id="PS00503">
    <property type="entry name" value="PECTINESTERASE_2"/>
    <property type="match status" value="1"/>
</dbReference>
<dbReference type="GO" id="GO:0045490">
    <property type="term" value="P:pectin catabolic process"/>
    <property type="evidence" value="ECO:0007669"/>
    <property type="project" value="UniProtKB-UniRule"/>
</dbReference>
<dbReference type="GO" id="GO:0004857">
    <property type="term" value="F:enzyme inhibitor activity"/>
    <property type="evidence" value="ECO:0007669"/>
    <property type="project" value="InterPro"/>
</dbReference>
<dbReference type="NCBIfam" id="TIGR01614">
    <property type="entry name" value="PME_inhib"/>
    <property type="match status" value="1"/>
</dbReference>
<evidence type="ECO:0000256" key="1">
    <source>
        <dbReference type="ARBA" id="ARBA00004191"/>
    </source>
</evidence>
<dbReference type="Pfam" id="PF01095">
    <property type="entry name" value="Pectinesterase"/>
    <property type="match status" value="1"/>
</dbReference>
<proteinExistence type="inferred from homology"/>
<dbReference type="EMBL" id="SDAM02001843">
    <property type="protein sequence ID" value="KAH6821837.1"/>
    <property type="molecule type" value="Genomic_DNA"/>
</dbReference>
<evidence type="ECO:0000256" key="15">
    <source>
        <dbReference type="RuleBase" id="RU000589"/>
    </source>
</evidence>
<comment type="caution">
    <text evidence="17">The sequence shown here is derived from an EMBL/GenBank/DDBJ whole genome shotgun (WGS) entry which is preliminary data.</text>
</comment>
<dbReference type="FunFam" id="2.160.20.10:FF:000001">
    <property type="entry name" value="Pectinesterase"/>
    <property type="match status" value="1"/>
</dbReference>
<dbReference type="InterPro" id="IPR033131">
    <property type="entry name" value="Pectinesterase_Asp_AS"/>
</dbReference>
<comment type="pathway">
    <text evidence="2 15">Glycan metabolism; pectin degradation; 2-dehydro-3-deoxy-D-gluconate from pectin: step 1/5.</text>
</comment>